<comment type="caution">
    <text evidence="14">The sequence shown here is derived from an EMBL/GenBank/DDBJ whole genome shotgun (WGS) entry which is preliminary data.</text>
</comment>
<keyword evidence="8" id="KW-1133">Transmembrane helix</keyword>
<accession>A0A4R0RNJ8</accession>
<evidence type="ECO:0000256" key="13">
    <source>
        <dbReference type="SAM" id="SignalP"/>
    </source>
</evidence>
<organism evidence="14 15">
    <name type="scientific">Steccherinum ochraceum</name>
    <dbReference type="NCBI Taxonomy" id="92696"/>
    <lineage>
        <taxon>Eukaryota</taxon>
        <taxon>Fungi</taxon>
        <taxon>Dikarya</taxon>
        <taxon>Basidiomycota</taxon>
        <taxon>Agaricomycotina</taxon>
        <taxon>Agaricomycetes</taxon>
        <taxon>Polyporales</taxon>
        <taxon>Steccherinaceae</taxon>
        <taxon>Steccherinum</taxon>
    </lineage>
</organism>
<keyword evidence="9" id="KW-0560">Oxidoreductase</keyword>
<dbReference type="GO" id="GO:0005506">
    <property type="term" value="F:iron ion binding"/>
    <property type="evidence" value="ECO:0007669"/>
    <property type="project" value="InterPro"/>
</dbReference>
<dbReference type="SUPFAM" id="SSF48264">
    <property type="entry name" value="Cytochrome P450"/>
    <property type="match status" value="1"/>
</dbReference>
<comment type="cofactor">
    <cofactor evidence="1">
        <name>heme</name>
        <dbReference type="ChEBI" id="CHEBI:30413"/>
    </cofactor>
</comment>
<evidence type="ECO:0000313" key="14">
    <source>
        <dbReference type="EMBL" id="TCD63924.1"/>
    </source>
</evidence>
<proteinExistence type="inferred from homology"/>
<dbReference type="InterPro" id="IPR036396">
    <property type="entry name" value="Cyt_P450_sf"/>
</dbReference>
<dbReference type="PRINTS" id="PR00463">
    <property type="entry name" value="EP450I"/>
</dbReference>
<dbReference type="Pfam" id="PF00067">
    <property type="entry name" value="p450"/>
    <property type="match status" value="1"/>
</dbReference>
<sequence>MSLNIYLSLFALSVLVIFKLKTSSTNHRLPLPPGPPRRWLVGNLLDLPLERPWETYKAWTDKYGDIVYFDFPSKPMIVIGSLKVARDLLDARSRIYSSRPESVMVKMTAWDWAFSIMPYNETWRTLRRHFHDHYTGPALKSFQPVKLQEVRKMLKHILKNPQDIRRHIRNVPGSTIIRVTYGPHSEAQTQHYINLAEKSLEAGKKMSVPGMFFAEAIPLMQYIPSWLPGGYARKFAAEYKPVVEEMVHKPYNEVKKATASGKELPSIAYRLIRQLQGDAESPTPEQDGVARGVTAMAYVGAVDTTTAAIEFACLVLALYPHVQTKLQKEIDAHLGCSRLPEFDDLEHLTYLKAVVLETLRSFPITPLAVPHSVTEDDEYNGFHIPRSTMIFPNQWQVLSMTCVCVCV</sequence>
<dbReference type="AlphaFoldDB" id="A0A4R0RNJ8"/>
<dbReference type="STRING" id="92696.A0A4R0RNJ8"/>
<evidence type="ECO:0000256" key="11">
    <source>
        <dbReference type="ARBA" id="ARBA00023033"/>
    </source>
</evidence>
<keyword evidence="10" id="KW-0408">Iron</keyword>
<evidence type="ECO:0000256" key="4">
    <source>
        <dbReference type="ARBA" id="ARBA00010617"/>
    </source>
</evidence>
<evidence type="ECO:0000256" key="9">
    <source>
        <dbReference type="ARBA" id="ARBA00023002"/>
    </source>
</evidence>
<evidence type="ECO:0008006" key="16">
    <source>
        <dbReference type="Google" id="ProtNLM"/>
    </source>
</evidence>
<keyword evidence="6" id="KW-0812">Transmembrane</keyword>
<comment type="pathway">
    <text evidence="3">Secondary metabolite biosynthesis.</text>
</comment>
<dbReference type="InterPro" id="IPR002401">
    <property type="entry name" value="Cyt_P450_E_grp-I"/>
</dbReference>
<comment type="subcellular location">
    <subcellularLocation>
        <location evidence="2">Membrane</location>
        <topology evidence="2">Single-pass membrane protein</topology>
    </subcellularLocation>
</comment>
<keyword evidence="11" id="KW-0503">Monooxygenase</keyword>
<dbReference type="GO" id="GO:0020037">
    <property type="term" value="F:heme binding"/>
    <property type="evidence" value="ECO:0007669"/>
    <property type="project" value="InterPro"/>
</dbReference>
<evidence type="ECO:0000256" key="8">
    <source>
        <dbReference type="ARBA" id="ARBA00022989"/>
    </source>
</evidence>
<keyword evidence="15" id="KW-1185">Reference proteome</keyword>
<keyword evidence="12" id="KW-0472">Membrane</keyword>
<keyword evidence="5" id="KW-0349">Heme</keyword>
<name>A0A4R0RNJ8_9APHY</name>
<protein>
    <recommendedName>
        <fullName evidence="16">Cytochrome P450-dit2</fullName>
    </recommendedName>
</protein>
<evidence type="ECO:0000256" key="6">
    <source>
        <dbReference type="ARBA" id="ARBA00022692"/>
    </source>
</evidence>
<dbReference type="GO" id="GO:0004497">
    <property type="term" value="F:monooxygenase activity"/>
    <property type="evidence" value="ECO:0007669"/>
    <property type="project" value="UniProtKB-KW"/>
</dbReference>
<dbReference type="Gene3D" id="1.10.630.10">
    <property type="entry name" value="Cytochrome P450"/>
    <property type="match status" value="1"/>
</dbReference>
<reference evidence="14 15" key="1">
    <citation type="submission" date="2018-11" db="EMBL/GenBank/DDBJ databases">
        <title>Genome assembly of Steccherinum ochraceum LE-BIN_3174, the white-rot fungus of the Steccherinaceae family (The Residual Polyporoid clade, Polyporales, Basidiomycota).</title>
        <authorList>
            <person name="Fedorova T.V."/>
            <person name="Glazunova O.A."/>
            <person name="Landesman E.O."/>
            <person name="Moiseenko K.V."/>
            <person name="Psurtseva N.V."/>
            <person name="Savinova O.S."/>
            <person name="Shakhova N.V."/>
            <person name="Tyazhelova T.V."/>
            <person name="Vasina D.V."/>
        </authorList>
    </citation>
    <scope>NUCLEOTIDE SEQUENCE [LARGE SCALE GENOMIC DNA]</scope>
    <source>
        <strain evidence="14 15">LE-BIN_3174</strain>
    </source>
</reference>
<evidence type="ECO:0000313" key="15">
    <source>
        <dbReference type="Proteomes" id="UP000292702"/>
    </source>
</evidence>
<evidence type="ECO:0000256" key="5">
    <source>
        <dbReference type="ARBA" id="ARBA00022617"/>
    </source>
</evidence>
<evidence type="ECO:0000256" key="10">
    <source>
        <dbReference type="ARBA" id="ARBA00023004"/>
    </source>
</evidence>
<evidence type="ECO:0000256" key="2">
    <source>
        <dbReference type="ARBA" id="ARBA00004167"/>
    </source>
</evidence>
<dbReference type="PANTHER" id="PTHR46300">
    <property type="entry name" value="P450, PUTATIVE (EUROFUNG)-RELATED-RELATED"/>
    <property type="match status" value="1"/>
</dbReference>
<feature type="chain" id="PRO_5020964298" description="Cytochrome P450-dit2" evidence="13">
    <location>
        <begin position="25"/>
        <end position="407"/>
    </location>
</feature>
<feature type="signal peptide" evidence="13">
    <location>
        <begin position="1"/>
        <end position="24"/>
    </location>
</feature>
<gene>
    <name evidence="14" type="ORF">EIP91_004771</name>
</gene>
<evidence type="ECO:0000256" key="12">
    <source>
        <dbReference type="ARBA" id="ARBA00023136"/>
    </source>
</evidence>
<dbReference type="InterPro" id="IPR050364">
    <property type="entry name" value="Cytochrome_P450_fung"/>
</dbReference>
<evidence type="ECO:0000256" key="7">
    <source>
        <dbReference type="ARBA" id="ARBA00022723"/>
    </source>
</evidence>
<keyword evidence="13" id="KW-0732">Signal</keyword>
<dbReference type="GO" id="GO:0016020">
    <property type="term" value="C:membrane"/>
    <property type="evidence" value="ECO:0007669"/>
    <property type="project" value="UniProtKB-SubCell"/>
</dbReference>
<dbReference type="OrthoDB" id="2789670at2759"/>
<dbReference type="GO" id="GO:0016705">
    <property type="term" value="F:oxidoreductase activity, acting on paired donors, with incorporation or reduction of molecular oxygen"/>
    <property type="evidence" value="ECO:0007669"/>
    <property type="project" value="InterPro"/>
</dbReference>
<dbReference type="EMBL" id="RWJN01000266">
    <property type="protein sequence ID" value="TCD63924.1"/>
    <property type="molecule type" value="Genomic_DNA"/>
</dbReference>
<comment type="similarity">
    <text evidence="4">Belongs to the cytochrome P450 family.</text>
</comment>
<dbReference type="Proteomes" id="UP000292702">
    <property type="component" value="Unassembled WGS sequence"/>
</dbReference>
<dbReference type="InterPro" id="IPR001128">
    <property type="entry name" value="Cyt_P450"/>
</dbReference>
<evidence type="ECO:0000256" key="1">
    <source>
        <dbReference type="ARBA" id="ARBA00001971"/>
    </source>
</evidence>
<keyword evidence="7" id="KW-0479">Metal-binding</keyword>
<evidence type="ECO:0000256" key="3">
    <source>
        <dbReference type="ARBA" id="ARBA00005179"/>
    </source>
</evidence>
<dbReference type="PANTHER" id="PTHR46300:SF7">
    <property type="entry name" value="P450, PUTATIVE (EUROFUNG)-RELATED"/>
    <property type="match status" value="1"/>
</dbReference>